<evidence type="ECO:0000256" key="4">
    <source>
        <dbReference type="ARBA" id="ARBA00023015"/>
    </source>
</evidence>
<evidence type="ECO:0000313" key="9">
    <source>
        <dbReference type="Proteomes" id="UP000475385"/>
    </source>
</evidence>
<evidence type="ECO:0000256" key="2">
    <source>
        <dbReference type="ARBA" id="ARBA00015075"/>
    </source>
</evidence>
<accession>A0A6M1LRV9</accession>
<evidence type="ECO:0000313" key="8">
    <source>
        <dbReference type="EMBL" id="NGM23160.1"/>
    </source>
</evidence>
<comment type="caution">
    <text evidence="8">The sequence shown here is derived from an EMBL/GenBank/DDBJ whole genome shotgun (WGS) entry which is preliminary data.</text>
</comment>
<dbReference type="InterPro" id="IPR002712">
    <property type="entry name" value="CcdB"/>
</dbReference>
<keyword evidence="3" id="KW-0678">Repressor</keyword>
<gene>
    <name evidence="8" type="ORF">G3576_24315</name>
</gene>
<reference evidence="8 9" key="1">
    <citation type="submission" date="2020-02" db="EMBL/GenBank/DDBJ databases">
        <authorList>
            <person name="Kim H.M."/>
            <person name="Jeon C.O."/>
        </authorList>
    </citation>
    <scope>NUCLEOTIDE SEQUENCE [LARGE SCALE GENOMIC DNA]</scope>
    <source>
        <strain evidence="8 9">PeD5</strain>
    </source>
</reference>
<dbReference type="GO" id="GO:0006276">
    <property type="term" value="P:plasmid maintenance"/>
    <property type="evidence" value="ECO:0007669"/>
    <property type="project" value="InterPro"/>
</dbReference>
<organism evidence="8 9">
    <name type="scientific">Falsiroseomonas algicola</name>
    <dbReference type="NCBI Taxonomy" id="2716930"/>
    <lineage>
        <taxon>Bacteria</taxon>
        <taxon>Pseudomonadati</taxon>
        <taxon>Pseudomonadota</taxon>
        <taxon>Alphaproteobacteria</taxon>
        <taxon>Acetobacterales</taxon>
        <taxon>Roseomonadaceae</taxon>
        <taxon>Falsiroseomonas</taxon>
    </lineage>
</organism>
<dbReference type="Proteomes" id="UP000475385">
    <property type="component" value="Unassembled WGS sequence"/>
</dbReference>
<keyword evidence="5" id="KW-0804">Transcription</keyword>
<dbReference type="GO" id="GO:0008657">
    <property type="term" value="F:DNA topoisomerase type II (double strand cut, ATP-hydrolyzing) inhibitor activity"/>
    <property type="evidence" value="ECO:0007669"/>
    <property type="project" value="InterPro"/>
</dbReference>
<dbReference type="Gene3D" id="2.30.30.110">
    <property type="match status" value="1"/>
</dbReference>
<dbReference type="SUPFAM" id="SSF50118">
    <property type="entry name" value="Cell growth inhibitor/plasmid maintenance toxic component"/>
    <property type="match status" value="1"/>
</dbReference>
<dbReference type="EMBL" id="JAAIKB010000013">
    <property type="protein sequence ID" value="NGM23160.1"/>
    <property type="molecule type" value="Genomic_DNA"/>
</dbReference>
<dbReference type="AlphaFoldDB" id="A0A6M1LRV9"/>
<reference evidence="8 9" key="2">
    <citation type="submission" date="2020-03" db="EMBL/GenBank/DDBJ databases">
        <title>Roseomonas stagni sp. nov., isolated from pond water in Japan.</title>
        <authorList>
            <person name="Furuhata K."/>
            <person name="Miyamoto H."/>
            <person name="Goto K."/>
        </authorList>
    </citation>
    <scope>NUCLEOTIDE SEQUENCE [LARGE SCALE GENOMIC DNA]</scope>
    <source>
        <strain evidence="8 9">PeD5</strain>
    </source>
</reference>
<evidence type="ECO:0000256" key="1">
    <source>
        <dbReference type="ARBA" id="ARBA00005230"/>
    </source>
</evidence>
<evidence type="ECO:0000256" key="3">
    <source>
        <dbReference type="ARBA" id="ARBA00022491"/>
    </source>
</evidence>
<evidence type="ECO:0000256" key="6">
    <source>
        <dbReference type="ARBA" id="ARBA00029628"/>
    </source>
</evidence>
<keyword evidence="4" id="KW-0805">Transcription regulation</keyword>
<protein>
    <recommendedName>
        <fullName evidence="2">Toxin CcdB</fullName>
    </recommendedName>
    <alternativeName>
        <fullName evidence="7">Cytotoxic protein CcdB</fullName>
    </alternativeName>
    <alternativeName>
        <fullName evidence="6">Protein LetD</fullName>
    </alternativeName>
</protein>
<evidence type="ECO:0000256" key="7">
    <source>
        <dbReference type="ARBA" id="ARBA00033135"/>
    </source>
</evidence>
<dbReference type="InterPro" id="IPR011067">
    <property type="entry name" value="Plasmid_toxin/cell-grow_inhib"/>
</dbReference>
<name>A0A6M1LRV9_9PROT</name>
<comment type="similarity">
    <text evidence="1">Belongs to the CcdB toxin family.</text>
</comment>
<evidence type="ECO:0000256" key="5">
    <source>
        <dbReference type="ARBA" id="ARBA00023163"/>
    </source>
</evidence>
<dbReference type="Pfam" id="PF01845">
    <property type="entry name" value="CcdB"/>
    <property type="match status" value="1"/>
</dbReference>
<proteinExistence type="inferred from homology"/>
<keyword evidence="9" id="KW-1185">Reference proteome</keyword>
<sequence>MARFDLYRPKGSAAWLLDVQADFLDHLRTRVVVPLLPPDGVPARITDLHPAFEVEGQRLLMATQLMAAVPRRDLGRPVGNLAPHRDDITRALDLLLTGF</sequence>
<dbReference type="RefSeq" id="WP_164697075.1">
    <property type="nucleotide sequence ID" value="NZ_JAAIKB010000013.1"/>
</dbReference>